<dbReference type="AlphaFoldDB" id="A0A8J8CJ27"/>
<evidence type="ECO:0000313" key="2">
    <source>
        <dbReference type="Proteomes" id="UP000646053"/>
    </source>
</evidence>
<organism evidence="1 2">
    <name type="scientific">Myxacorys almedinensis A</name>
    <dbReference type="NCBI Taxonomy" id="2690445"/>
    <lineage>
        <taxon>Bacteria</taxon>
        <taxon>Bacillati</taxon>
        <taxon>Cyanobacteriota</taxon>
        <taxon>Cyanophyceae</taxon>
        <taxon>Leptolyngbyales</taxon>
        <taxon>Leptolyngbyaceae</taxon>
        <taxon>Myxacorys</taxon>
        <taxon>Myxacorys almedinensis</taxon>
    </lineage>
</organism>
<protein>
    <submittedName>
        <fullName evidence="1">Uncharacterized protein</fullName>
    </submittedName>
</protein>
<reference evidence="1" key="1">
    <citation type="submission" date="2019-12" db="EMBL/GenBank/DDBJ databases">
        <title>High-Quality draft genome sequences of three cyanobacteria isolated from the limestone walls of the Old Cathedral of Coimbra.</title>
        <authorList>
            <person name="Tiago I."/>
            <person name="Soares F."/>
            <person name="Portugal A."/>
        </authorList>
    </citation>
    <scope>NUCLEOTIDE SEQUENCE</scope>
    <source>
        <strain evidence="1">A</strain>
    </source>
</reference>
<proteinExistence type="predicted"/>
<dbReference type="Proteomes" id="UP000646053">
    <property type="component" value="Unassembled WGS sequence"/>
</dbReference>
<keyword evidence="2" id="KW-1185">Reference proteome</keyword>
<comment type="caution">
    <text evidence="1">The sequence shown here is derived from an EMBL/GenBank/DDBJ whole genome shotgun (WGS) entry which is preliminary data.</text>
</comment>
<name>A0A8J8CJ27_9CYAN</name>
<accession>A0A8J8CJ27</accession>
<sequence>MPTHSKFALGFTLALGLSGLLWGIDAAVAPTPTQAYVLRVDLALDRLPNESFDSLARRAELAARAAVQRSFDKDILASNASVIVTGRVGGSEAPILSIAVSRDQWRAQPDPRRWATYYRMARLLLD</sequence>
<gene>
    <name evidence="1" type="ORF">GS601_13165</name>
</gene>
<dbReference type="RefSeq" id="WP_162423753.1">
    <property type="nucleotide sequence ID" value="NZ_WVIE01000014.1"/>
</dbReference>
<evidence type="ECO:0000313" key="1">
    <source>
        <dbReference type="EMBL" id="NDJ18229.1"/>
    </source>
</evidence>
<dbReference type="EMBL" id="WVIE01000014">
    <property type="protein sequence ID" value="NDJ18229.1"/>
    <property type="molecule type" value="Genomic_DNA"/>
</dbReference>